<dbReference type="Gene3D" id="2.40.50.100">
    <property type="match status" value="1"/>
</dbReference>
<dbReference type="NCBIfam" id="TIGR02386">
    <property type="entry name" value="rpoC_TIGR"/>
    <property type="match status" value="1"/>
</dbReference>
<evidence type="ECO:0000256" key="6">
    <source>
        <dbReference type="ARBA" id="ARBA00022723"/>
    </source>
</evidence>
<evidence type="ECO:0000313" key="13">
    <source>
        <dbReference type="EMBL" id="PFJ31061.1"/>
    </source>
</evidence>
<feature type="binding site" evidence="9">
    <location>
        <position position="878"/>
    </location>
    <ligand>
        <name>Zn(2+)</name>
        <dbReference type="ChEBI" id="CHEBI:29105"/>
        <label>2</label>
    </ligand>
</feature>
<dbReference type="SUPFAM" id="SSF64484">
    <property type="entry name" value="beta and beta-prime subunits of DNA dependent RNA-polymerase"/>
    <property type="match status" value="1"/>
</dbReference>
<organism evidence="13 14">
    <name type="scientific">Bacillus thuringiensis</name>
    <dbReference type="NCBI Taxonomy" id="1428"/>
    <lineage>
        <taxon>Bacteria</taxon>
        <taxon>Bacillati</taxon>
        <taxon>Bacillota</taxon>
        <taxon>Bacilli</taxon>
        <taxon>Bacillales</taxon>
        <taxon>Bacillaceae</taxon>
        <taxon>Bacillus</taxon>
        <taxon>Bacillus cereus group</taxon>
    </lineage>
</organism>
<evidence type="ECO:0000256" key="11">
    <source>
        <dbReference type="SAM" id="Coils"/>
    </source>
</evidence>
<dbReference type="GO" id="GO:0006351">
    <property type="term" value="P:DNA-templated transcription"/>
    <property type="evidence" value="ECO:0007669"/>
    <property type="project" value="UniProtKB-UniRule"/>
</dbReference>
<feature type="binding site" evidence="9">
    <location>
        <position position="450"/>
    </location>
    <ligand>
        <name>Mg(2+)</name>
        <dbReference type="ChEBI" id="CHEBI:18420"/>
    </ligand>
</feature>
<dbReference type="GO" id="GO:0003899">
    <property type="term" value="F:DNA-directed RNA polymerase activity"/>
    <property type="evidence" value="ECO:0007669"/>
    <property type="project" value="UniProtKB-UniRule"/>
</dbReference>
<dbReference type="InterPro" id="IPR045867">
    <property type="entry name" value="DNA-dir_RpoC_beta_prime"/>
</dbReference>
<sequence length="1169" mass="131721">MAKVSGKEHLSIKLASPETIKSWSFGEIKKSETVNYRTFKPEKDGLFCEKIFGPTKNYQCGVGCGKYKKERDVGTICEECGVEVQHSRVRRERMGHIELATPIVHFWYFKKQNYIPLLLNMKQKDVESVIYCKNYIVLDAGSTQLQKKQVVTDKQYAELYGKYGEAFRVDIGGRAIKELLAEIDLDKMAEELKKELEETKTLKAKDIARRLKLVEDFRKSGNRPEWMVMDMIPVLPADLRPLVQLDGGRFATSDLNELYRRIINRNNRLKRLKELGAPSIIEENELRMLQAAVDSLIANQNRQHPVTGPGKRVLKSLSSYLEGKAGRFRQNLLGKRVDYSGRSVIVVGPELKLHQCGIPREMALELFKPFVMNQMKELGYVETFKQAKRQIENRNDKMWDVLEKIVQHHPVLLNRAPTLHKLSIRAFEPVIIEGKAIQLHPLVCSGFNADFDGDTMSVHIPISREAQAEARILLLATKNLLHPQNGKSSVTPSQDMVLGCYYLSIEEEGAKGEGKFFASVRDVYSSLENKYITYHTKIIVNVADDDRFNGKYLVTTPGKIIFNEDLPEGIPFMNNGVVNLIETEGVFDDIEETLDYLKNKKVKNFDKGFLEEFVSQVYNEIGEEKTAILLDNIKEKGFVYSTKAGLTISLADVVVPEHKWDIIKEAESDMVEIEELYQYGRISKDDRHEFVVNKWSKISAKVADASIDTLDGGGFNPIKMMIDSGARGSKNQYRQLAAMRGLMADPSGKTIERAILKNFKEGLDPFDYFISSHGARKGQADTSLKTADSGYLTRRLVDVAHDVVVNEDDCKTESYILVRDIEPRVEKLEERILGRRLGKDLMLDGKVIFEKDSLINKQQAKEIAELFEEVPIRSLLTCESVQGVCKKCYGYDLSTNKEVPRGEAVGVIAAQSIGEPGTQLTMRTFHSGGVAGNDITQGLPRIQEIFEARKKIKGEAILSEFSGTVSIIEKGRLKDIKIITDEGKEQVYHVSLGVGIEVENGMKVVPGQQLTKGSINAHKLLELRGIEPVQEYLLQEVQRVYRGQGVKINDKHIEVIIRQMTKQVQIFNPGDSDEVMGSILNKGYIERKNKQLRNEEKQVIEFIPVLMGITTASLSTESFLSAASFQETPSVLTEAAVKGKIDKIIGLKEAVILGRNIPAGTGFPEYSEE</sequence>
<feature type="binding site" evidence="9">
    <location>
        <position position="60"/>
    </location>
    <ligand>
        <name>Zn(2+)</name>
        <dbReference type="ChEBI" id="CHEBI:29105"/>
        <label>1</label>
    </ligand>
</feature>
<evidence type="ECO:0000256" key="9">
    <source>
        <dbReference type="HAMAP-Rule" id="MF_01322"/>
    </source>
</evidence>
<dbReference type="Gene3D" id="1.10.1790.20">
    <property type="match status" value="1"/>
</dbReference>
<evidence type="ECO:0000256" key="3">
    <source>
        <dbReference type="ARBA" id="ARBA00022478"/>
    </source>
</evidence>
<comment type="function">
    <text evidence="1 9 10">DNA-dependent RNA polymerase catalyzes the transcription of DNA into RNA using the four ribonucleoside triphosphates as substrates.</text>
</comment>
<keyword evidence="11" id="KW-0175">Coiled coil</keyword>
<keyword evidence="7 9" id="KW-0804">Transcription</keyword>
<feature type="binding site" evidence="9">
    <location>
        <position position="810"/>
    </location>
    <ligand>
        <name>Zn(2+)</name>
        <dbReference type="ChEBI" id="CHEBI:29105"/>
        <label>2</label>
    </ligand>
</feature>
<feature type="binding site" evidence="9">
    <location>
        <position position="80"/>
    </location>
    <ligand>
        <name>Zn(2+)</name>
        <dbReference type="ChEBI" id="CHEBI:29105"/>
        <label>1</label>
    </ligand>
</feature>
<dbReference type="InterPro" id="IPR007066">
    <property type="entry name" value="RNA_pol_Rpb1_3"/>
</dbReference>
<dbReference type="InterPro" id="IPR044893">
    <property type="entry name" value="RNA_pol_Rpb1_clamp_domain"/>
</dbReference>
<dbReference type="Gene3D" id="2.40.40.20">
    <property type="match status" value="1"/>
</dbReference>
<dbReference type="Gene3D" id="1.10.150.390">
    <property type="match status" value="1"/>
</dbReference>
<name>A0A9X6ZQJ8_BACTU</name>
<dbReference type="Pfam" id="PF04997">
    <property type="entry name" value="RNA_pol_Rpb1_1"/>
    <property type="match status" value="1"/>
</dbReference>
<comment type="catalytic activity">
    <reaction evidence="8 9 10">
        <text>RNA(n) + a ribonucleoside 5'-triphosphate = RNA(n+1) + diphosphate</text>
        <dbReference type="Rhea" id="RHEA:21248"/>
        <dbReference type="Rhea" id="RHEA-COMP:14527"/>
        <dbReference type="Rhea" id="RHEA-COMP:17342"/>
        <dbReference type="ChEBI" id="CHEBI:33019"/>
        <dbReference type="ChEBI" id="CHEBI:61557"/>
        <dbReference type="ChEBI" id="CHEBI:140395"/>
        <dbReference type="EC" id="2.7.7.6"/>
    </reaction>
</comment>
<feature type="binding site" evidence="9">
    <location>
        <position position="885"/>
    </location>
    <ligand>
        <name>Zn(2+)</name>
        <dbReference type="ChEBI" id="CHEBI:29105"/>
        <label>2</label>
    </ligand>
</feature>
<evidence type="ECO:0000259" key="12">
    <source>
        <dbReference type="SMART" id="SM00663"/>
    </source>
</evidence>
<feature type="binding site" evidence="9">
    <location>
        <position position="452"/>
    </location>
    <ligand>
        <name>Mg(2+)</name>
        <dbReference type="ChEBI" id="CHEBI:18420"/>
    </ligand>
</feature>
<keyword evidence="4 9" id="KW-0808">Transferase</keyword>
<dbReference type="PANTHER" id="PTHR19376:SF54">
    <property type="entry name" value="DNA-DIRECTED RNA POLYMERASE SUBUNIT BETA"/>
    <property type="match status" value="1"/>
</dbReference>
<dbReference type="InterPro" id="IPR007080">
    <property type="entry name" value="RNA_pol_Rpb1_1"/>
</dbReference>
<feature type="binding site" evidence="9">
    <location>
        <position position="888"/>
    </location>
    <ligand>
        <name>Zn(2+)</name>
        <dbReference type="ChEBI" id="CHEBI:29105"/>
        <label>2</label>
    </ligand>
</feature>
<comment type="subunit">
    <text evidence="9">The RNAP catalytic core consists of 2 alpha, 1 beta, 1 beta' and 1 omega subunit. When a sigma factor is associated with the core the holoenzyme is formed, which can initiate transcription.</text>
</comment>
<dbReference type="InterPro" id="IPR038120">
    <property type="entry name" value="Rpb1_funnel_sf"/>
</dbReference>
<dbReference type="CDD" id="cd01609">
    <property type="entry name" value="RNAP_beta'_N"/>
    <property type="match status" value="1"/>
</dbReference>
<evidence type="ECO:0000256" key="7">
    <source>
        <dbReference type="ARBA" id="ARBA00023163"/>
    </source>
</evidence>
<dbReference type="Pfam" id="PF05000">
    <property type="entry name" value="RNA_pol_Rpb1_4"/>
    <property type="match status" value="1"/>
</dbReference>
<dbReference type="EC" id="2.7.7.6" evidence="9"/>
<evidence type="ECO:0000256" key="5">
    <source>
        <dbReference type="ARBA" id="ARBA00022695"/>
    </source>
</evidence>
<dbReference type="InterPro" id="IPR007081">
    <property type="entry name" value="RNA_pol_Rpb1_5"/>
</dbReference>
<dbReference type="InterPro" id="IPR006592">
    <property type="entry name" value="RNA_pol_N"/>
</dbReference>
<feature type="binding site" evidence="9">
    <location>
        <position position="64"/>
    </location>
    <ligand>
        <name>Zn(2+)</name>
        <dbReference type="ChEBI" id="CHEBI:29105"/>
        <label>1</label>
    </ligand>
</feature>
<comment type="cofactor">
    <cofactor evidence="9">
        <name>Mg(2+)</name>
        <dbReference type="ChEBI" id="CHEBI:18420"/>
    </cofactor>
    <text evidence="9">Binds 1 Mg(2+) ion per subunit.</text>
</comment>
<keyword evidence="5 9" id="KW-0548">Nucleotidyltransferase</keyword>
<keyword evidence="9" id="KW-0460">Magnesium</keyword>
<dbReference type="AlphaFoldDB" id="A0A9X6ZQJ8"/>
<evidence type="ECO:0000256" key="2">
    <source>
        <dbReference type="ARBA" id="ARBA00006460"/>
    </source>
</evidence>
<comment type="caution">
    <text evidence="13">The sequence shown here is derived from an EMBL/GenBank/DDBJ whole genome shotgun (WGS) entry which is preliminary data.</text>
</comment>
<keyword evidence="9" id="KW-0862">Zinc</keyword>
<gene>
    <name evidence="9 13" type="primary">rpoC</name>
    <name evidence="13" type="ORF">COJ15_30480</name>
</gene>
<dbReference type="GO" id="GO:0000428">
    <property type="term" value="C:DNA-directed RNA polymerase complex"/>
    <property type="evidence" value="ECO:0007669"/>
    <property type="project" value="UniProtKB-KW"/>
</dbReference>
<dbReference type="GO" id="GO:0008270">
    <property type="term" value="F:zinc ion binding"/>
    <property type="evidence" value="ECO:0007669"/>
    <property type="project" value="UniProtKB-UniRule"/>
</dbReference>
<accession>A0A9X6ZQJ8</accession>
<dbReference type="InterPro" id="IPR000722">
    <property type="entry name" value="RNA_pol_asu"/>
</dbReference>
<dbReference type="Proteomes" id="UP000224003">
    <property type="component" value="Unassembled WGS sequence"/>
</dbReference>
<feature type="binding site" evidence="9">
    <location>
        <position position="77"/>
    </location>
    <ligand>
        <name>Zn(2+)</name>
        <dbReference type="ChEBI" id="CHEBI:29105"/>
        <label>1</label>
    </ligand>
</feature>
<dbReference type="InterPro" id="IPR042102">
    <property type="entry name" value="RNA_pol_Rpb1_3_sf"/>
</dbReference>
<proteinExistence type="inferred from homology"/>
<feature type="domain" description="RNA polymerase N-terminal" evidence="12">
    <location>
        <begin position="225"/>
        <end position="504"/>
    </location>
</feature>
<evidence type="ECO:0000256" key="8">
    <source>
        <dbReference type="ARBA" id="ARBA00048552"/>
    </source>
</evidence>
<dbReference type="InterPro" id="IPR007083">
    <property type="entry name" value="RNA_pol_Rpb1_4"/>
</dbReference>
<dbReference type="RefSeq" id="WP_098517509.1">
    <property type="nucleotide sequence ID" value="NZ_NUVX01000070.1"/>
</dbReference>
<evidence type="ECO:0000313" key="14">
    <source>
        <dbReference type="Proteomes" id="UP000224003"/>
    </source>
</evidence>
<evidence type="ECO:0000256" key="10">
    <source>
        <dbReference type="RuleBase" id="RU004279"/>
    </source>
</evidence>
<dbReference type="EMBL" id="NUVX01000070">
    <property type="protein sequence ID" value="PFJ31061.1"/>
    <property type="molecule type" value="Genomic_DNA"/>
</dbReference>
<dbReference type="SMART" id="SM00663">
    <property type="entry name" value="RPOLA_N"/>
    <property type="match status" value="1"/>
</dbReference>
<evidence type="ECO:0000256" key="1">
    <source>
        <dbReference type="ARBA" id="ARBA00004026"/>
    </source>
</evidence>
<dbReference type="Pfam" id="PF04983">
    <property type="entry name" value="RNA_pol_Rpb1_3"/>
    <property type="match status" value="1"/>
</dbReference>
<reference evidence="13 14" key="1">
    <citation type="submission" date="2017-09" db="EMBL/GenBank/DDBJ databases">
        <title>Large-scale bioinformatics analysis of Bacillus genomes uncovers conserved roles of natural products in bacterial physiology.</title>
        <authorList>
            <consortium name="Agbiome Team Llc"/>
            <person name="Bleich R.M."/>
            <person name="Grubbs K.J."/>
            <person name="Santa Maria K.C."/>
            <person name="Allen S.E."/>
            <person name="Farag S."/>
            <person name="Shank E.A."/>
            <person name="Bowers A."/>
        </authorList>
    </citation>
    <scope>NUCLEOTIDE SEQUENCE [LARGE SCALE GENOMIC DNA]</scope>
    <source>
        <strain evidence="13 14">AFS085496</strain>
    </source>
</reference>
<dbReference type="Pfam" id="PF00623">
    <property type="entry name" value="RNA_pol_Rpb1_2"/>
    <property type="match status" value="1"/>
</dbReference>
<keyword evidence="6 9" id="KW-0479">Metal-binding</keyword>
<dbReference type="Pfam" id="PF04998">
    <property type="entry name" value="RNA_pol_Rpb1_5"/>
    <property type="match status" value="1"/>
</dbReference>
<dbReference type="Gene3D" id="1.10.132.30">
    <property type="match status" value="1"/>
</dbReference>
<dbReference type="GO" id="GO:0003677">
    <property type="term" value="F:DNA binding"/>
    <property type="evidence" value="ECO:0007669"/>
    <property type="project" value="UniProtKB-UniRule"/>
</dbReference>
<protein>
    <recommendedName>
        <fullName evidence="9">DNA-directed RNA polymerase subunit beta'</fullName>
        <shortName evidence="9">RNAP subunit beta'</shortName>
        <ecNumber evidence="9">2.7.7.6</ecNumber>
    </recommendedName>
    <alternativeName>
        <fullName evidence="9">RNA polymerase subunit beta'</fullName>
    </alternativeName>
    <alternativeName>
        <fullName evidence="9">Transcriptase subunit beta'</fullName>
    </alternativeName>
</protein>
<comment type="similarity">
    <text evidence="2 9 10">Belongs to the RNA polymerase beta' chain family.</text>
</comment>
<keyword evidence="3 9" id="KW-0240">DNA-directed RNA polymerase</keyword>
<dbReference type="Gene3D" id="1.10.40.90">
    <property type="match status" value="1"/>
</dbReference>
<dbReference type="Gene3D" id="4.10.860.120">
    <property type="entry name" value="RNA polymerase II, clamp domain"/>
    <property type="match status" value="1"/>
</dbReference>
<dbReference type="PANTHER" id="PTHR19376">
    <property type="entry name" value="DNA-DIRECTED RNA POLYMERASE"/>
    <property type="match status" value="1"/>
</dbReference>
<dbReference type="InterPro" id="IPR012754">
    <property type="entry name" value="DNA-dir_RpoC_beta_prime_bact"/>
</dbReference>
<dbReference type="Gene3D" id="1.10.274.100">
    <property type="entry name" value="RNA polymerase Rpb1, domain 3"/>
    <property type="match status" value="2"/>
</dbReference>
<dbReference type="CDD" id="cd02655">
    <property type="entry name" value="RNAP_beta'_C"/>
    <property type="match status" value="1"/>
</dbReference>
<dbReference type="GO" id="GO:0000287">
    <property type="term" value="F:magnesium ion binding"/>
    <property type="evidence" value="ECO:0007669"/>
    <property type="project" value="UniProtKB-UniRule"/>
</dbReference>
<evidence type="ECO:0000256" key="4">
    <source>
        <dbReference type="ARBA" id="ARBA00022679"/>
    </source>
</evidence>
<dbReference type="HAMAP" id="MF_01322">
    <property type="entry name" value="RNApol_bact_RpoC"/>
    <property type="match status" value="1"/>
</dbReference>
<feature type="coiled-coil region" evidence="11">
    <location>
        <begin position="182"/>
        <end position="209"/>
    </location>
</feature>
<comment type="cofactor">
    <cofactor evidence="9">
        <name>Zn(2+)</name>
        <dbReference type="ChEBI" id="CHEBI:29105"/>
    </cofactor>
    <text evidence="9">Binds 2 Zn(2+) ions per subunit.</text>
</comment>
<feature type="binding site" evidence="9">
    <location>
        <position position="454"/>
    </location>
    <ligand>
        <name>Mg(2+)</name>
        <dbReference type="ChEBI" id="CHEBI:18420"/>
    </ligand>
</feature>